<dbReference type="PANTHER" id="PTHR24113">
    <property type="entry name" value="RAN GTPASE-ACTIVATING PROTEIN 1"/>
    <property type="match status" value="1"/>
</dbReference>
<dbReference type="InterPro" id="IPR032675">
    <property type="entry name" value="LRR_dom_sf"/>
</dbReference>
<feature type="compositionally biased region" description="Polar residues" evidence="6">
    <location>
        <begin position="395"/>
        <end position="407"/>
    </location>
</feature>
<comment type="caution">
    <text evidence="7">The sequence shown here is derived from an EMBL/GenBank/DDBJ whole genome shotgun (WGS) entry which is preliminary data.</text>
</comment>
<feature type="region of interest" description="Disordered" evidence="6">
    <location>
        <begin position="780"/>
        <end position="831"/>
    </location>
</feature>
<dbReference type="GO" id="GO:0048471">
    <property type="term" value="C:perinuclear region of cytoplasm"/>
    <property type="evidence" value="ECO:0007669"/>
    <property type="project" value="TreeGrafter"/>
</dbReference>
<accession>A0A9P1IJJ9</accession>
<dbReference type="FunFam" id="3.80.10.10:FF:000142">
    <property type="entry name" value="Ran GTPase activating protein 1"/>
    <property type="match status" value="2"/>
</dbReference>
<dbReference type="InterPro" id="IPR001611">
    <property type="entry name" value="Leu-rich_rpt"/>
</dbReference>
<dbReference type="GO" id="GO:0006913">
    <property type="term" value="P:nucleocytoplasmic transport"/>
    <property type="evidence" value="ECO:0007669"/>
    <property type="project" value="TreeGrafter"/>
</dbReference>
<dbReference type="GO" id="GO:0031267">
    <property type="term" value="F:small GTPase binding"/>
    <property type="evidence" value="ECO:0007669"/>
    <property type="project" value="TreeGrafter"/>
</dbReference>
<comment type="subcellular location">
    <subcellularLocation>
        <location evidence="1">Nucleus</location>
    </subcellularLocation>
</comment>
<dbReference type="PANTHER" id="PTHR24113:SF12">
    <property type="entry name" value="RAN GTPASE-ACTIVATING PROTEIN 1"/>
    <property type="match status" value="1"/>
</dbReference>
<dbReference type="GO" id="GO:0005096">
    <property type="term" value="F:GTPase activator activity"/>
    <property type="evidence" value="ECO:0007669"/>
    <property type="project" value="UniProtKB-KW"/>
</dbReference>
<feature type="compositionally biased region" description="Acidic residues" evidence="6">
    <location>
        <begin position="367"/>
        <end position="394"/>
    </location>
</feature>
<evidence type="ECO:0000256" key="4">
    <source>
        <dbReference type="ARBA" id="ARBA00022737"/>
    </source>
</evidence>
<dbReference type="Pfam" id="PF13516">
    <property type="entry name" value="LRR_6"/>
    <property type="match status" value="3"/>
</dbReference>
<feature type="region of interest" description="Disordered" evidence="6">
    <location>
        <begin position="349"/>
        <end position="407"/>
    </location>
</feature>
<dbReference type="EMBL" id="CANHGI010000003">
    <property type="protein sequence ID" value="CAI5445633.1"/>
    <property type="molecule type" value="Genomic_DNA"/>
</dbReference>
<evidence type="ECO:0000313" key="7">
    <source>
        <dbReference type="EMBL" id="CAI5445633.1"/>
    </source>
</evidence>
<keyword evidence="8" id="KW-1185">Reference proteome</keyword>
<dbReference type="InterPro" id="IPR027038">
    <property type="entry name" value="RanGap"/>
</dbReference>
<dbReference type="Gene3D" id="3.80.10.10">
    <property type="entry name" value="Ribonuclease Inhibitor"/>
    <property type="match status" value="2"/>
</dbReference>
<gene>
    <name evidence="7" type="ORF">CAMP_LOCUS8270</name>
</gene>
<dbReference type="AlphaFoldDB" id="A0A9P1IJJ9"/>
<dbReference type="CDD" id="cd00116">
    <property type="entry name" value="LRR_RI"/>
    <property type="match status" value="2"/>
</dbReference>
<evidence type="ECO:0000256" key="3">
    <source>
        <dbReference type="ARBA" id="ARBA00022614"/>
    </source>
</evidence>
<dbReference type="SUPFAM" id="SSF52047">
    <property type="entry name" value="RNI-like"/>
    <property type="match status" value="2"/>
</dbReference>
<evidence type="ECO:0000256" key="6">
    <source>
        <dbReference type="SAM" id="MobiDB-lite"/>
    </source>
</evidence>
<dbReference type="OrthoDB" id="184583at2759"/>
<evidence type="ECO:0000313" key="8">
    <source>
        <dbReference type="Proteomes" id="UP001152747"/>
    </source>
</evidence>
<name>A0A9P1IJJ9_9PELO</name>
<proteinExistence type="predicted"/>
<keyword evidence="2" id="KW-0343">GTPase activation</keyword>
<protein>
    <recommendedName>
        <fullName evidence="9">Ran GTPase-activating protein 1</fullName>
    </recommendedName>
</protein>
<organism evidence="7 8">
    <name type="scientific">Caenorhabditis angaria</name>
    <dbReference type="NCBI Taxonomy" id="860376"/>
    <lineage>
        <taxon>Eukaryota</taxon>
        <taxon>Metazoa</taxon>
        <taxon>Ecdysozoa</taxon>
        <taxon>Nematoda</taxon>
        <taxon>Chromadorea</taxon>
        <taxon>Rhabditida</taxon>
        <taxon>Rhabditina</taxon>
        <taxon>Rhabditomorpha</taxon>
        <taxon>Rhabditoidea</taxon>
        <taxon>Rhabditidae</taxon>
        <taxon>Peloderinae</taxon>
        <taxon>Caenorhabditis</taxon>
    </lineage>
</organism>
<evidence type="ECO:0000256" key="5">
    <source>
        <dbReference type="ARBA" id="ARBA00023242"/>
    </source>
</evidence>
<keyword evidence="3" id="KW-0433">Leucine-rich repeat</keyword>
<dbReference type="SMART" id="SM00368">
    <property type="entry name" value="LRR_RI"/>
    <property type="match status" value="13"/>
</dbReference>
<evidence type="ECO:0000256" key="2">
    <source>
        <dbReference type="ARBA" id="ARBA00022468"/>
    </source>
</evidence>
<feature type="compositionally biased region" description="Acidic residues" evidence="6">
    <location>
        <begin position="780"/>
        <end position="824"/>
    </location>
</feature>
<dbReference type="GO" id="GO:0005829">
    <property type="term" value="C:cytosol"/>
    <property type="evidence" value="ECO:0007669"/>
    <property type="project" value="TreeGrafter"/>
</dbReference>
<sequence>MNPFLEQVLIFTLNLSHKMDGILSYENRQLKLDNAPIIEKVAREIEAFKNLTVLELKGNTLGVTAGERLGQALKKHPELQRCLWSDMFTGRLKNEIPPILKSLCSAMIQVNCHITELDLSDNAFGPIGADGISEFLTSSSAFTLHTLRLNNNGLGAGGVKIAQCLIRCHENAKLAGTKFELRRFIAGRNRLEDPGAKALSEAFSKLGTLQEVRIPQNGIRPKGISALAFAFEKNPDLQIIDINDNTCTINGAENMAEILPNLKNLVELDLGDCLCRDVGIMTVLAGLDCRRDKLQKVNFSGNEITPAAIDELFAFFNTPTMSHVRVNLSFNNFGEEFEEIRERVEKEKANFEMGDEDDDQGSLSGGSDEENEDYLDEEDEEYEGENDEFGDESGDGNTSKETVINTSKRVESMLDEMCRKGFGCLQIDNNQNDNQQKNDGILSFLDQKLKLDTAESAEQVAQKIENTKNVRVLELKGNTIGVEAGERLAKSLEKHPELQRCLWSDMFTGRLKTEIPPVLKSLGRSMITANCHIIELDLSDNAFGPIGAEGIKEFLESPAAFSLETLKLNNNGLGIGGKQIAQSLGECLEKSKKSGGGEKSRLRLRTFIAGRNRLENPGAKAISQVFQKLETLENIQIPQNGINKEGIEAIGELLRFNRNLRVLNLNDNTATQLGAYAIAKNLQHVPHLEVLDLGDCLCRDQGCHAIIDSLTPNIHRNLREVNLSGSELSPQAAQIIINKWRKFDNSRHKPILKIGSNNFGELFTQIRNFSNAMKNIEIGDSDDDCGSLSSEDEEYQSNDSENEEESEEEEEGDGDDEKENDGEEQNEKVQRFSTVIDQLKDEYESRVQDETAKYLLRLLIPVQQSNSNPLVFERALEVAEEIIRRIAAVPRNPIPTTTQLINHFVAQSRILGVKPEEDWRIQVDIKILGQFLRQLLSRGHFELERQLILHYFA</sequence>
<keyword evidence="4" id="KW-0677">Repeat</keyword>
<evidence type="ECO:0008006" key="9">
    <source>
        <dbReference type="Google" id="ProtNLM"/>
    </source>
</evidence>
<dbReference type="GO" id="GO:0005634">
    <property type="term" value="C:nucleus"/>
    <property type="evidence" value="ECO:0007669"/>
    <property type="project" value="UniProtKB-SubCell"/>
</dbReference>
<keyword evidence="5" id="KW-0539">Nucleus</keyword>
<evidence type="ECO:0000256" key="1">
    <source>
        <dbReference type="ARBA" id="ARBA00004123"/>
    </source>
</evidence>
<dbReference type="Proteomes" id="UP001152747">
    <property type="component" value="Unassembled WGS sequence"/>
</dbReference>
<reference evidence="7" key="1">
    <citation type="submission" date="2022-11" db="EMBL/GenBank/DDBJ databases">
        <authorList>
            <person name="Kikuchi T."/>
        </authorList>
    </citation>
    <scope>NUCLEOTIDE SEQUENCE</scope>
    <source>
        <strain evidence="7">PS1010</strain>
    </source>
</reference>